<keyword evidence="3" id="KW-1185">Reference proteome</keyword>
<feature type="non-terminal residue" evidence="2">
    <location>
        <position position="1"/>
    </location>
</feature>
<dbReference type="AlphaFoldDB" id="A0A9N9HB70"/>
<reference evidence="2" key="1">
    <citation type="submission" date="2021-06" db="EMBL/GenBank/DDBJ databases">
        <authorList>
            <person name="Kallberg Y."/>
            <person name="Tangrot J."/>
            <person name="Rosling A."/>
        </authorList>
    </citation>
    <scope>NUCLEOTIDE SEQUENCE</scope>
    <source>
        <strain evidence="2">IA702</strain>
    </source>
</reference>
<dbReference type="EMBL" id="CAJVPJ010005525">
    <property type="protein sequence ID" value="CAG8662238.1"/>
    <property type="molecule type" value="Genomic_DNA"/>
</dbReference>
<proteinExistence type="predicted"/>
<comment type="caution">
    <text evidence="2">The sequence shown here is derived from an EMBL/GenBank/DDBJ whole genome shotgun (WGS) entry which is preliminary data.</text>
</comment>
<gene>
    <name evidence="2" type="ORF">POCULU_LOCUS10518</name>
</gene>
<feature type="compositionally biased region" description="Polar residues" evidence="1">
    <location>
        <begin position="13"/>
        <end position="30"/>
    </location>
</feature>
<dbReference type="Proteomes" id="UP000789572">
    <property type="component" value="Unassembled WGS sequence"/>
</dbReference>
<evidence type="ECO:0000313" key="2">
    <source>
        <dbReference type="EMBL" id="CAG8662238.1"/>
    </source>
</evidence>
<feature type="non-terminal residue" evidence="2">
    <location>
        <position position="144"/>
    </location>
</feature>
<evidence type="ECO:0000313" key="3">
    <source>
        <dbReference type="Proteomes" id="UP000789572"/>
    </source>
</evidence>
<organism evidence="2 3">
    <name type="scientific">Paraglomus occultum</name>
    <dbReference type="NCBI Taxonomy" id="144539"/>
    <lineage>
        <taxon>Eukaryota</taxon>
        <taxon>Fungi</taxon>
        <taxon>Fungi incertae sedis</taxon>
        <taxon>Mucoromycota</taxon>
        <taxon>Glomeromycotina</taxon>
        <taxon>Glomeromycetes</taxon>
        <taxon>Paraglomerales</taxon>
        <taxon>Paraglomeraceae</taxon>
        <taxon>Paraglomus</taxon>
    </lineage>
</organism>
<feature type="region of interest" description="Disordered" evidence="1">
    <location>
        <begin position="1"/>
        <end position="30"/>
    </location>
</feature>
<protein>
    <submittedName>
        <fullName evidence="2">787_t:CDS:1</fullName>
    </submittedName>
</protein>
<sequence length="144" mass="15548">LPPNIGGNGIARLNNQSLPPQNSSLQPTPSISLQSTALSQTLSATQTQPPSTIRPTMPPITFQVQLLLLKYSAKACAIVGLLKHRDKKKLNTTEQLTFSFWTAGQNTDQQATFTAQTIPPLAILQLSSNALQTKAHFTPQSELS</sequence>
<accession>A0A9N9HB70</accession>
<evidence type="ECO:0000256" key="1">
    <source>
        <dbReference type="SAM" id="MobiDB-lite"/>
    </source>
</evidence>
<name>A0A9N9HB70_9GLOM</name>